<evidence type="ECO:0000313" key="1">
    <source>
        <dbReference type="EMBL" id="KAH7860013.1"/>
    </source>
</evidence>
<dbReference type="EMBL" id="CM037154">
    <property type="protein sequence ID" value="KAH7860013.1"/>
    <property type="molecule type" value="Genomic_DNA"/>
</dbReference>
<gene>
    <name evidence="1" type="ORF">Vadar_008125</name>
</gene>
<sequence length="135" mass="14577">MELGFFLFPKGRVEIGDLHDSAKADDSNGVLEEKRTTGSGGGGRGGEGDGRGGEVALHLLESSSFISKSLDKIRRKLTSTDLATKSTALQKLTYLCSLHSVDDSFAAFHAVKLTSSPRFHHKKIGYLAADNRRKV</sequence>
<keyword evidence="2" id="KW-1185">Reference proteome</keyword>
<dbReference type="Proteomes" id="UP000828048">
    <property type="component" value="Chromosome 4"/>
</dbReference>
<protein>
    <submittedName>
        <fullName evidence="1">Uncharacterized protein</fullName>
    </submittedName>
</protein>
<organism evidence="1 2">
    <name type="scientific">Vaccinium darrowii</name>
    <dbReference type="NCBI Taxonomy" id="229202"/>
    <lineage>
        <taxon>Eukaryota</taxon>
        <taxon>Viridiplantae</taxon>
        <taxon>Streptophyta</taxon>
        <taxon>Embryophyta</taxon>
        <taxon>Tracheophyta</taxon>
        <taxon>Spermatophyta</taxon>
        <taxon>Magnoliopsida</taxon>
        <taxon>eudicotyledons</taxon>
        <taxon>Gunneridae</taxon>
        <taxon>Pentapetalae</taxon>
        <taxon>asterids</taxon>
        <taxon>Ericales</taxon>
        <taxon>Ericaceae</taxon>
        <taxon>Vaccinioideae</taxon>
        <taxon>Vaccinieae</taxon>
        <taxon>Vaccinium</taxon>
    </lineage>
</organism>
<name>A0ACB7Z3X4_9ERIC</name>
<reference evidence="1 2" key="1">
    <citation type="journal article" date="2021" name="Hortic Res">
        <title>High-quality reference genome and annotation aids understanding of berry development for evergreen blueberry (Vaccinium darrowii).</title>
        <authorList>
            <person name="Yu J."/>
            <person name="Hulse-Kemp A.M."/>
            <person name="Babiker E."/>
            <person name="Staton M."/>
        </authorList>
    </citation>
    <scope>NUCLEOTIDE SEQUENCE [LARGE SCALE GENOMIC DNA]</scope>
    <source>
        <strain evidence="2">cv. NJ 8807/NJ 8810</strain>
        <tissue evidence="1">Young leaf</tissue>
    </source>
</reference>
<comment type="caution">
    <text evidence="1">The sequence shown here is derived from an EMBL/GenBank/DDBJ whole genome shotgun (WGS) entry which is preliminary data.</text>
</comment>
<accession>A0ACB7Z3X4</accession>
<proteinExistence type="predicted"/>
<evidence type="ECO:0000313" key="2">
    <source>
        <dbReference type="Proteomes" id="UP000828048"/>
    </source>
</evidence>